<dbReference type="PROSITE" id="PS50005">
    <property type="entry name" value="TPR"/>
    <property type="match status" value="1"/>
</dbReference>
<sequence>MLSLWGAFAALGFVALVFVCWPFFRRFESAANPSVNAERIDIFEQRQQELADDLALGRISQTSFNESLLELKRRLMNDLAPEQQLQSRGNNRILALTGASFLLLLSAVFYYFTGNQAQLQAWEQAMVELPELGERAVMGKGEPLDANERQALLLGLRTRLAQDGDDAVAWLMLGRVAMTLNDYEMAMQAFDKVLAMDPENISAKVSYAQSLLIKGDDMAMNQAAKLLSQVLQKQPQNIDAISMLALIAYERKDWAEAKSAFELILLTMNEQDSRYAMVSERIKEIDARLAQAQTSEPTHKVQVQVTLADEIADRIPLNAVLFVFAKAAEGPAMPLAVKRFEQFSLPMTVTLSEADAMMAQLSLQQFEQIQVIARISKDGDVAVDLGELEGKSQPFNRQQQPSVDVTIDTLIQ</sequence>
<evidence type="ECO:0000256" key="1">
    <source>
        <dbReference type="ARBA" id="ARBA00004196"/>
    </source>
</evidence>
<dbReference type="Gene3D" id="1.25.40.10">
    <property type="entry name" value="Tetratricopeptide repeat domain"/>
    <property type="match status" value="1"/>
</dbReference>
<evidence type="ECO:0000256" key="2">
    <source>
        <dbReference type="ARBA" id="ARBA00022737"/>
    </source>
</evidence>
<keyword evidence="6" id="KW-0472">Membrane</keyword>
<keyword evidence="6" id="KW-0812">Transmembrane</keyword>
<name>A0ABU9MVP1_9GAMM</name>
<feature type="transmembrane region" description="Helical" evidence="6">
    <location>
        <begin position="6"/>
        <end position="24"/>
    </location>
</feature>
<feature type="transmembrane region" description="Helical" evidence="6">
    <location>
        <begin position="93"/>
        <end position="112"/>
    </location>
</feature>
<dbReference type="InterPro" id="IPR051263">
    <property type="entry name" value="C-type_cytochrome_biogenesis"/>
</dbReference>
<dbReference type="PANTHER" id="PTHR47870:SF1">
    <property type="entry name" value="CYTOCHROME C-TYPE BIOGENESIS PROTEIN CCMH"/>
    <property type="match status" value="1"/>
</dbReference>
<protein>
    <submittedName>
        <fullName evidence="9">C-type cytochrome biogenesis protein CcmI</fullName>
    </submittedName>
</protein>
<keyword evidence="3" id="KW-0201">Cytochrome c-type biogenesis</keyword>
<reference evidence="9 10" key="1">
    <citation type="submission" date="2024-03" db="EMBL/GenBank/DDBJ databases">
        <title>Pseudoalteromonas qingdaonensis sp. nov., isolated from the intestines of marine benthic organisms.</title>
        <authorList>
            <person name="Lin X."/>
            <person name="Fang S."/>
            <person name="Hu X."/>
        </authorList>
    </citation>
    <scope>NUCLEOTIDE SEQUENCE [LARGE SCALE GENOMIC DNA]</scope>
    <source>
        <strain evidence="9 10">YIC-827</strain>
    </source>
</reference>
<keyword evidence="2" id="KW-0677">Repeat</keyword>
<feature type="repeat" description="TPR" evidence="5">
    <location>
        <begin position="167"/>
        <end position="200"/>
    </location>
</feature>
<dbReference type="SMART" id="SM00028">
    <property type="entry name" value="TPR"/>
    <property type="match status" value="2"/>
</dbReference>
<evidence type="ECO:0000259" key="7">
    <source>
        <dbReference type="Pfam" id="PF23892"/>
    </source>
</evidence>
<dbReference type="PANTHER" id="PTHR47870">
    <property type="entry name" value="CYTOCHROME C-TYPE BIOGENESIS PROTEIN CCMH"/>
    <property type="match status" value="1"/>
</dbReference>
<dbReference type="SUPFAM" id="SSF48452">
    <property type="entry name" value="TPR-like"/>
    <property type="match status" value="1"/>
</dbReference>
<feature type="domain" description="Cytochrome c-type biogenesis protein H Ig-like" evidence="7">
    <location>
        <begin position="301"/>
        <end position="408"/>
    </location>
</feature>
<dbReference type="InterPro" id="IPR019734">
    <property type="entry name" value="TPR_rpt"/>
</dbReference>
<dbReference type="EMBL" id="JBCGCU010000007">
    <property type="protein sequence ID" value="MEM0515355.1"/>
    <property type="molecule type" value="Genomic_DNA"/>
</dbReference>
<dbReference type="Pfam" id="PF23892">
    <property type="entry name" value="Ig_CycH"/>
    <property type="match status" value="1"/>
</dbReference>
<proteinExistence type="predicted"/>
<organism evidence="9 10">
    <name type="scientific">Pseudoalteromonas qingdaonensis</name>
    <dbReference type="NCBI Taxonomy" id="3131913"/>
    <lineage>
        <taxon>Bacteria</taxon>
        <taxon>Pseudomonadati</taxon>
        <taxon>Pseudomonadota</taxon>
        <taxon>Gammaproteobacteria</taxon>
        <taxon>Alteromonadales</taxon>
        <taxon>Pseudoalteromonadaceae</taxon>
        <taxon>Pseudoalteromonas</taxon>
    </lineage>
</organism>
<keyword evidence="10" id="KW-1185">Reference proteome</keyword>
<evidence type="ECO:0000256" key="6">
    <source>
        <dbReference type="SAM" id="Phobius"/>
    </source>
</evidence>
<dbReference type="RefSeq" id="WP_342677933.1">
    <property type="nucleotide sequence ID" value="NZ_JBCGCU010000007.1"/>
</dbReference>
<dbReference type="NCBIfam" id="TIGR03142">
    <property type="entry name" value="cytochro_ccmI"/>
    <property type="match status" value="1"/>
</dbReference>
<dbReference type="InterPro" id="IPR017560">
    <property type="entry name" value="Cyt_c_biogenesis_CcmI"/>
</dbReference>
<evidence type="ECO:0000256" key="5">
    <source>
        <dbReference type="PROSITE-ProRule" id="PRU00339"/>
    </source>
</evidence>
<evidence type="ECO:0000256" key="4">
    <source>
        <dbReference type="ARBA" id="ARBA00022803"/>
    </source>
</evidence>
<dbReference type="Proteomes" id="UP001447008">
    <property type="component" value="Unassembled WGS sequence"/>
</dbReference>
<evidence type="ECO:0000259" key="8">
    <source>
        <dbReference type="Pfam" id="PF23914"/>
    </source>
</evidence>
<evidence type="ECO:0000313" key="9">
    <source>
        <dbReference type="EMBL" id="MEM0515355.1"/>
    </source>
</evidence>
<dbReference type="PROSITE" id="PS50293">
    <property type="entry name" value="TPR_REGION"/>
    <property type="match status" value="1"/>
</dbReference>
<dbReference type="InterPro" id="IPR056412">
    <property type="entry name" value="Ig_CycH"/>
</dbReference>
<evidence type="ECO:0000313" key="10">
    <source>
        <dbReference type="Proteomes" id="UP001447008"/>
    </source>
</evidence>
<evidence type="ECO:0000256" key="3">
    <source>
        <dbReference type="ARBA" id="ARBA00022748"/>
    </source>
</evidence>
<keyword evidence="6" id="KW-1133">Transmembrane helix</keyword>
<accession>A0ABU9MVP1</accession>
<feature type="domain" description="Cytochrome c-type biogenesis protein H TPR" evidence="8">
    <location>
        <begin position="118"/>
        <end position="275"/>
    </location>
</feature>
<dbReference type="InterPro" id="IPR011990">
    <property type="entry name" value="TPR-like_helical_dom_sf"/>
</dbReference>
<comment type="caution">
    <text evidence="9">The sequence shown here is derived from an EMBL/GenBank/DDBJ whole genome shotgun (WGS) entry which is preliminary data.</text>
</comment>
<comment type="subcellular location">
    <subcellularLocation>
        <location evidence="1">Cell envelope</location>
    </subcellularLocation>
</comment>
<dbReference type="Pfam" id="PF23914">
    <property type="entry name" value="TPR_CcmH_CycH"/>
    <property type="match status" value="1"/>
</dbReference>
<keyword evidence="4 5" id="KW-0802">TPR repeat</keyword>
<gene>
    <name evidence="9" type="primary">ccmI</name>
    <name evidence="9" type="ORF">WCN91_07900</name>
</gene>
<dbReference type="InterPro" id="IPR056413">
    <property type="entry name" value="TPR_CcmH_CycH"/>
</dbReference>